<feature type="domain" description="Acyltransferase 3" evidence="2">
    <location>
        <begin position="9"/>
        <end position="331"/>
    </location>
</feature>
<sequence>MGRSNFRRDIQGLRALAVVAVVLNHALPNLITGGFVGVDIFFVISGYLIPQIIVRDIEAGEFSVADFYRRRARRILPALFVVLVTTLAFGWLILPPSNYKELARTAISTSLFVSNFDFAKLTGYFDGAADLKPLLHMWSLAVEEQYYIIFPPFLYIAWRYLGRRNACAILWLLAIVALGASEIGRHFFRHAAYYLLPFRAVELLIGALFSICGLPALQNARMRHATSLLGLGMMLAAIAFFSPTTPFPGLAALLPCIGAGLFIYAGVSDQTIGGRLLSFKSIIYVGAISYSFYLWHWPILAFLRNLTVAELPIAWAISAVSASLVLASLSYHFIEQPFQSPWGRNLPYLKLAVVETGVVVLMSAAVYLSNGLPRRFSPAAQQMFAASQDYNHRRDSCHNGGSPVGIIYSKSCVFGAVSARPDLAVWGDSHGSELVAYLGERASRRGRSVRELTSSACPPALHINVPDRPYCSKTNQGTLEALIHDPAIRTVVLTANGIRYDDKIGLETGMRASVEALMLAGKRVVLIKQIPLMPYDISERAGLFTQRGLSLDGLGLPRSTALAQVKSYDAFIDALGREDNVDIYDPKSALCASNFCHAVIGGADILYFNSEHLSIVGVSFAFKSLADILYQS</sequence>
<dbReference type="GO" id="GO:0016747">
    <property type="term" value="F:acyltransferase activity, transferring groups other than amino-acyl groups"/>
    <property type="evidence" value="ECO:0007669"/>
    <property type="project" value="InterPro"/>
</dbReference>
<dbReference type="Pfam" id="PF19040">
    <property type="entry name" value="SGNH"/>
    <property type="match status" value="1"/>
</dbReference>
<reference evidence="4 5" key="1">
    <citation type="submission" date="2020-08" db="EMBL/GenBank/DDBJ databases">
        <title>Genomic Encyclopedia of Type Strains, Phase IV (KMG-IV): sequencing the most valuable type-strain genomes for metagenomic binning, comparative biology and taxonomic classification.</title>
        <authorList>
            <person name="Goeker M."/>
        </authorList>
    </citation>
    <scope>NUCLEOTIDE SEQUENCE [LARGE SCALE GENOMIC DNA]</scope>
    <source>
        <strain evidence="4 5">DSM 27057</strain>
    </source>
</reference>
<feature type="transmembrane region" description="Helical" evidence="1">
    <location>
        <begin position="277"/>
        <end position="293"/>
    </location>
</feature>
<feature type="transmembrane region" description="Helical" evidence="1">
    <location>
        <begin position="194"/>
        <end position="217"/>
    </location>
</feature>
<gene>
    <name evidence="4" type="ORF">GGR38_002484</name>
</gene>
<evidence type="ECO:0000259" key="2">
    <source>
        <dbReference type="Pfam" id="PF01757"/>
    </source>
</evidence>
<dbReference type="GO" id="GO:0016020">
    <property type="term" value="C:membrane"/>
    <property type="evidence" value="ECO:0007669"/>
    <property type="project" value="TreeGrafter"/>
</dbReference>
<dbReference type="EMBL" id="JACIDX010000008">
    <property type="protein sequence ID" value="MBB3955530.1"/>
    <property type="molecule type" value="Genomic_DNA"/>
</dbReference>
<feature type="transmembrane region" description="Helical" evidence="1">
    <location>
        <begin position="145"/>
        <end position="161"/>
    </location>
</feature>
<feature type="domain" description="SGNH" evidence="3">
    <location>
        <begin position="397"/>
        <end position="619"/>
    </location>
</feature>
<keyword evidence="1" id="KW-1133">Transmembrane helix</keyword>
<evidence type="ECO:0000313" key="4">
    <source>
        <dbReference type="EMBL" id="MBB3955530.1"/>
    </source>
</evidence>
<feature type="transmembrane region" description="Helical" evidence="1">
    <location>
        <begin position="313"/>
        <end position="334"/>
    </location>
</feature>
<dbReference type="GO" id="GO:0009103">
    <property type="term" value="P:lipopolysaccharide biosynthetic process"/>
    <property type="evidence" value="ECO:0007669"/>
    <property type="project" value="TreeGrafter"/>
</dbReference>
<evidence type="ECO:0000259" key="3">
    <source>
        <dbReference type="Pfam" id="PF19040"/>
    </source>
</evidence>
<evidence type="ECO:0000256" key="1">
    <source>
        <dbReference type="SAM" id="Phobius"/>
    </source>
</evidence>
<comment type="caution">
    <text evidence="4">The sequence shown here is derived from an EMBL/GenBank/DDBJ whole genome shotgun (WGS) entry which is preliminary data.</text>
</comment>
<dbReference type="PANTHER" id="PTHR23028:SF53">
    <property type="entry name" value="ACYL_TRANSF_3 DOMAIN-CONTAINING PROTEIN"/>
    <property type="match status" value="1"/>
</dbReference>
<keyword evidence="1" id="KW-0812">Transmembrane</keyword>
<organism evidence="4 5">
    <name type="scientific">Novosphingobium sediminicola</name>
    <dbReference type="NCBI Taxonomy" id="563162"/>
    <lineage>
        <taxon>Bacteria</taxon>
        <taxon>Pseudomonadati</taxon>
        <taxon>Pseudomonadota</taxon>
        <taxon>Alphaproteobacteria</taxon>
        <taxon>Sphingomonadales</taxon>
        <taxon>Sphingomonadaceae</taxon>
        <taxon>Novosphingobium</taxon>
    </lineage>
</organism>
<dbReference type="PANTHER" id="PTHR23028">
    <property type="entry name" value="ACETYLTRANSFERASE"/>
    <property type="match status" value="1"/>
</dbReference>
<dbReference type="InterPro" id="IPR043968">
    <property type="entry name" value="SGNH"/>
</dbReference>
<proteinExistence type="predicted"/>
<dbReference type="InterPro" id="IPR050879">
    <property type="entry name" value="Acyltransferase_3"/>
</dbReference>
<name>A0A7W6CHE5_9SPHN</name>
<dbReference type="Pfam" id="PF01757">
    <property type="entry name" value="Acyl_transf_3"/>
    <property type="match status" value="1"/>
</dbReference>
<feature type="transmembrane region" description="Helical" evidence="1">
    <location>
        <begin position="34"/>
        <end position="54"/>
    </location>
</feature>
<evidence type="ECO:0000313" key="5">
    <source>
        <dbReference type="Proteomes" id="UP000548867"/>
    </source>
</evidence>
<feature type="transmembrane region" description="Helical" evidence="1">
    <location>
        <begin position="75"/>
        <end position="94"/>
    </location>
</feature>
<feature type="transmembrane region" description="Helical" evidence="1">
    <location>
        <begin position="12"/>
        <end position="28"/>
    </location>
</feature>
<feature type="transmembrane region" description="Helical" evidence="1">
    <location>
        <begin position="224"/>
        <end position="241"/>
    </location>
</feature>
<dbReference type="InterPro" id="IPR002656">
    <property type="entry name" value="Acyl_transf_3_dom"/>
</dbReference>
<feature type="transmembrane region" description="Helical" evidence="1">
    <location>
        <begin position="168"/>
        <end position="188"/>
    </location>
</feature>
<feature type="transmembrane region" description="Helical" evidence="1">
    <location>
        <begin position="346"/>
        <end position="368"/>
    </location>
</feature>
<dbReference type="Proteomes" id="UP000548867">
    <property type="component" value="Unassembled WGS sequence"/>
</dbReference>
<feature type="transmembrane region" description="Helical" evidence="1">
    <location>
        <begin position="247"/>
        <end position="265"/>
    </location>
</feature>
<protein>
    <submittedName>
        <fullName evidence="4">Peptidoglycan/LPS O-acetylase OafA/YrhL</fullName>
    </submittedName>
</protein>
<dbReference type="RefSeq" id="WP_183625892.1">
    <property type="nucleotide sequence ID" value="NZ_JACIDX010000008.1"/>
</dbReference>
<accession>A0A7W6CHE5</accession>
<keyword evidence="1" id="KW-0472">Membrane</keyword>
<keyword evidence="5" id="KW-1185">Reference proteome</keyword>
<dbReference type="AlphaFoldDB" id="A0A7W6CHE5"/>